<keyword evidence="2" id="KW-0472">Membrane</keyword>
<keyword evidence="2" id="KW-1133">Transmembrane helix</keyword>
<dbReference type="EMBL" id="CP045929">
    <property type="protein sequence ID" value="QGK69537.1"/>
    <property type="molecule type" value="Genomic_DNA"/>
</dbReference>
<evidence type="ECO:0000256" key="2">
    <source>
        <dbReference type="SAM" id="Phobius"/>
    </source>
</evidence>
<name>A0A5Q3QFE0_9PSEU</name>
<proteinExistence type="predicted"/>
<dbReference type="RefSeq" id="WP_154076132.1">
    <property type="nucleotide sequence ID" value="NZ_CP045929.1"/>
</dbReference>
<evidence type="ECO:0000256" key="1">
    <source>
        <dbReference type="SAM" id="MobiDB-lite"/>
    </source>
</evidence>
<keyword evidence="2" id="KW-0812">Transmembrane</keyword>
<evidence type="ECO:0008006" key="5">
    <source>
        <dbReference type="Google" id="ProtNLM"/>
    </source>
</evidence>
<feature type="compositionally biased region" description="Basic and acidic residues" evidence="1">
    <location>
        <begin position="27"/>
        <end position="36"/>
    </location>
</feature>
<accession>A0A5Q3QFE0</accession>
<organism evidence="3 4">
    <name type="scientific">Allosaccharopolyspora coralli</name>
    <dbReference type="NCBI Taxonomy" id="2665642"/>
    <lineage>
        <taxon>Bacteria</taxon>
        <taxon>Bacillati</taxon>
        <taxon>Actinomycetota</taxon>
        <taxon>Actinomycetes</taxon>
        <taxon>Pseudonocardiales</taxon>
        <taxon>Pseudonocardiaceae</taxon>
        <taxon>Allosaccharopolyspora</taxon>
    </lineage>
</organism>
<sequence length="209" mass="23638">MTTPGLPLKPDPQTGQPRPPRAPLENGWRRSEDKSRNGATKVPQPPPAAGPVLEWFHPSHGRLWTFIALSVVVVAGVFTLKDGGLAWMGTWWLWLFFLPLPVFFLARERNLRIAAGADWLAYGNSSLRTYELTKIHVTVGGVAHQLILEDAHGGRLEYVPIHELQLNRELWDLVYLGLLHSTYENGADVNRMAKEYLSLNIPPHLRKWD</sequence>
<feature type="transmembrane region" description="Helical" evidence="2">
    <location>
        <begin position="63"/>
        <end position="80"/>
    </location>
</feature>
<feature type="transmembrane region" description="Helical" evidence="2">
    <location>
        <begin position="86"/>
        <end position="106"/>
    </location>
</feature>
<dbReference type="KEGG" id="sace:GIY23_08370"/>
<keyword evidence="4" id="KW-1185">Reference proteome</keyword>
<dbReference type="AlphaFoldDB" id="A0A5Q3QFE0"/>
<reference evidence="4" key="1">
    <citation type="submission" date="2019-11" db="EMBL/GenBank/DDBJ databases">
        <title>The complete genome sequence of Saccharopolyspora sp. E2A.</title>
        <authorList>
            <person name="Zhang G."/>
        </authorList>
    </citation>
    <scope>NUCLEOTIDE SEQUENCE [LARGE SCALE GENOMIC DNA]</scope>
    <source>
        <strain evidence="4">E2A</strain>
    </source>
</reference>
<gene>
    <name evidence="3" type="ORF">GIY23_08370</name>
</gene>
<dbReference type="Proteomes" id="UP000371041">
    <property type="component" value="Chromosome"/>
</dbReference>
<evidence type="ECO:0000313" key="3">
    <source>
        <dbReference type="EMBL" id="QGK69537.1"/>
    </source>
</evidence>
<feature type="region of interest" description="Disordered" evidence="1">
    <location>
        <begin position="1"/>
        <end position="47"/>
    </location>
</feature>
<protein>
    <recommendedName>
        <fullName evidence="5">PH domain-containing protein</fullName>
    </recommendedName>
</protein>
<evidence type="ECO:0000313" key="4">
    <source>
        <dbReference type="Proteomes" id="UP000371041"/>
    </source>
</evidence>